<dbReference type="AlphaFoldDB" id="A0A0G0HPW6"/>
<dbReference type="InterPro" id="IPR029044">
    <property type="entry name" value="Nucleotide-diphossugar_trans"/>
</dbReference>
<dbReference type="InterPro" id="IPR001173">
    <property type="entry name" value="Glyco_trans_2-like"/>
</dbReference>
<dbReference type="Pfam" id="PF00535">
    <property type="entry name" value="Glycos_transf_2"/>
    <property type="match status" value="1"/>
</dbReference>
<proteinExistence type="predicted"/>
<dbReference type="EMBL" id="LBTR01000029">
    <property type="protein sequence ID" value="KKQ44252.1"/>
    <property type="molecule type" value="Genomic_DNA"/>
</dbReference>
<sequence>MKIWGHTLVRNEERYLWYSVTSVIDYLDKLLLWDTGSADNTLKIIKELQKKYTDKILFREVGSVDKDNFTKIRQQMLDETQADWVFILDGDEVWWKESISKLRIMINHNGNKLETIVNRYCNLVGDLYHFQPEIAGRYKIDDYIGHVTIRALSTKIPGLNFSRPHGQQGIFDEDNKLIQERDKIKRLFMNDLAYLHFTHLIRSDSLASDRDVIKRDMKFKYELGNEFTRDYYYPESFFIDRSDYIFNPWTKRSKKYFINSQVREPIRIVKRKYFRSNKSGY</sequence>
<evidence type="ECO:0000313" key="2">
    <source>
        <dbReference type="EMBL" id="KKQ44252.1"/>
    </source>
</evidence>
<gene>
    <name evidence="2" type="ORF">US62_C0029G0008</name>
</gene>
<evidence type="ECO:0000313" key="3">
    <source>
        <dbReference type="Proteomes" id="UP000034603"/>
    </source>
</evidence>
<dbReference type="PANTHER" id="PTHR43630:SF2">
    <property type="entry name" value="GLYCOSYLTRANSFERASE"/>
    <property type="match status" value="1"/>
</dbReference>
<dbReference type="Proteomes" id="UP000034603">
    <property type="component" value="Unassembled WGS sequence"/>
</dbReference>
<protein>
    <submittedName>
        <fullName evidence="2">Glycosyl transferase family 2</fullName>
    </submittedName>
</protein>
<dbReference type="PANTHER" id="PTHR43630">
    <property type="entry name" value="POLY-BETA-1,6-N-ACETYL-D-GLUCOSAMINE SYNTHASE"/>
    <property type="match status" value="1"/>
</dbReference>
<feature type="domain" description="Glycosyltransferase 2-like" evidence="1">
    <location>
        <begin position="9"/>
        <end position="133"/>
    </location>
</feature>
<organism evidence="2 3">
    <name type="scientific">Candidatus Woesebacteria bacterium GW2011_GWA1_37_8</name>
    <dbReference type="NCBI Taxonomy" id="1618546"/>
    <lineage>
        <taxon>Bacteria</taxon>
        <taxon>Candidatus Woeseibacteriota</taxon>
    </lineage>
</organism>
<dbReference type="Gene3D" id="3.90.550.10">
    <property type="entry name" value="Spore Coat Polysaccharide Biosynthesis Protein SpsA, Chain A"/>
    <property type="match status" value="1"/>
</dbReference>
<reference evidence="2 3" key="1">
    <citation type="journal article" date="2015" name="Nature">
        <title>rRNA introns, odd ribosomes, and small enigmatic genomes across a large radiation of phyla.</title>
        <authorList>
            <person name="Brown C.T."/>
            <person name="Hug L.A."/>
            <person name="Thomas B.C."/>
            <person name="Sharon I."/>
            <person name="Castelle C.J."/>
            <person name="Singh A."/>
            <person name="Wilkins M.J."/>
            <person name="Williams K.H."/>
            <person name="Banfield J.F."/>
        </authorList>
    </citation>
    <scope>NUCLEOTIDE SEQUENCE [LARGE SCALE GENOMIC DNA]</scope>
</reference>
<keyword evidence="2" id="KW-0808">Transferase</keyword>
<accession>A0A0G0HPW6</accession>
<name>A0A0G0HPW6_9BACT</name>
<dbReference type="GO" id="GO:0016740">
    <property type="term" value="F:transferase activity"/>
    <property type="evidence" value="ECO:0007669"/>
    <property type="project" value="UniProtKB-KW"/>
</dbReference>
<comment type="caution">
    <text evidence="2">The sequence shown here is derived from an EMBL/GenBank/DDBJ whole genome shotgun (WGS) entry which is preliminary data.</text>
</comment>
<evidence type="ECO:0000259" key="1">
    <source>
        <dbReference type="Pfam" id="PF00535"/>
    </source>
</evidence>
<dbReference type="SUPFAM" id="SSF53448">
    <property type="entry name" value="Nucleotide-diphospho-sugar transferases"/>
    <property type="match status" value="1"/>
</dbReference>